<feature type="non-terminal residue" evidence="2">
    <location>
        <position position="154"/>
    </location>
</feature>
<feature type="compositionally biased region" description="Low complexity" evidence="1">
    <location>
        <begin position="89"/>
        <end position="109"/>
    </location>
</feature>
<proteinExistence type="predicted"/>
<reference evidence="2" key="1">
    <citation type="submission" date="2020-02" db="EMBL/GenBank/DDBJ databases">
        <authorList>
            <person name="Meier V. D."/>
        </authorList>
    </citation>
    <scope>NUCLEOTIDE SEQUENCE</scope>
    <source>
        <strain evidence="2">AVDCRST_MAG64</strain>
    </source>
</reference>
<dbReference type="EMBL" id="CADCUQ010000443">
    <property type="protein sequence ID" value="CAA9405150.1"/>
    <property type="molecule type" value="Genomic_DNA"/>
</dbReference>
<protein>
    <submittedName>
        <fullName evidence="2">Uncharacterized protein</fullName>
    </submittedName>
</protein>
<gene>
    <name evidence="2" type="ORF">AVDCRST_MAG64-1942</name>
</gene>
<evidence type="ECO:0000256" key="1">
    <source>
        <dbReference type="SAM" id="MobiDB-lite"/>
    </source>
</evidence>
<feature type="compositionally biased region" description="Basic and acidic residues" evidence="1">
    <location>
        <begin position="135"/>
        <end position="154"/>
    </location>
</feature>
<feature type="non-terminal residue" evidence="2">
    <location>
        <position position="1"/>
    </location>
</feature>
<sequence length="154" mass="15790">DARVGRARVPARGGQADRVRLGVPVRVGRPADRLVVGHARPDGERVVHVRAPADGRRGGRPGGPRRAGVGRGRVARGQGPAGAGERDAAAAAAVLAEAQPGRAGVEVPAGPVPEPAGVPGLRPRVRRGGRGVEPAGRRPAQEPVRDRLGHAREL</sequence>
<name>A0A6J4P7W2_9BACT</name>
<dbReference type="AlphaFoldDB" id="A0A6J4P7W2"/>
<organism evidence="2">
    <name type="scientific">uncultured Phycisphaerae bacterium</name>
    <dbReference type="NCBI Taxonomy" id="904963"/>
    <lineage>
        <taxon>Bacteria</taxon>
        <taxon>Pseudomonadati</taxon>
        <taxon>Planctomycetota</taxon>
        <taxon>Phycisphaerae</taxon>
        <taxon>environmental samples</taxon>
    </lineage>
</organism>
<feature type="region of interest" description="Disordered" evidence="1">
    <location>
        <begin position="50"/>
        <end position="154"/>
    </location>
</feature>
<evidence type="ECO:0000313" key="2">
    <source>
        <dbReference type="EMBL" id="CAA9405150.1"/>
    </source>
</evidence>
<accession>A0A6J4P7W2</accession>